<evidence type="ECO:0000256" key="12">
    <source>
        <dbReference type="PIRSR" id="PIRSR601805-1"/>
    </source>
</evidence>
<dbReference type="InterPro" id="IPR011611">
    <property type="entry name" value="PfkB_dom"/>
</dbReference>
<protein>
    <recommendedName>
        <fullName evidence="11 13">Adenosine kinase</fullName>
        <shortName evidence="13">AK</shortName>
        <ecNumber evidence="3 13">2.7.1.20</ecNumber>
    </recommendedName>
    <alternativeName>
        <fullName evidence="13">Adenosine 5'-phosphotransferase</fullName>
    </alternativeName>
</protein>
<dbReference type="InterPro" id="IPR029056">
    <property type="entry name" value="Ribokinase-like"/>
</dbReference>
<feature type="domain" description="Carbohydrate kinase PfkB" evidence="14">
    <location>
        <begin position="39"/>
        <end position="342"/>
    </location>
</feature>
<dbReference type="FunFam" id="3.40.1190.20:FF:000076">
    <property type="entry name" value="Adenosine kinase"/>
    <property type="match status" value="1"/>
</dbReference>
<evidence type="ECO:0000313" key="16">
    <source>
        <dbReference type="Proteomes" id="UP001165289"/>
    </source>
</evidence>
<keyword evidence="6 13" id="KW-0547">Nucleotide-binding</keyword>
<evidence type="ECO:0000256" key="11">
    <source>
        <dbReference type="ARBA" id="ARBA00068771"/>
    </source>
</evidence>
<evidence type="ECO:0000256" key="1">
    <source>
        <dbReference type="ARBA" id="ARBA00004801"/>
    </source>
</evidence>
<dbReference type="GO" id="GO:0044209">
    <property type="term" value="P:AMP salvage"/>
    <property type="evidence" value="ECO:0007669"/>
    <property type="project" value="UniProtKB-UniRule"/>
</dbReference>
<evidence type="ECO:0000256" key="7">
    <source>
        <dbReference type="ARBA" id="ARBA00022777"/>
    </source>
</evidence>
<dbReference type="GO" id="GO:0005829">
    <property type="term" value="C:cytosol"/>
    <property type="evidence" value="ECO:0007669"/>
    <property type="project" value="TreeGrafter"/>
</dbReference>
<evidence type="ECO:0000256" key="9">
    <source>
        <dbReference type="ARBA" id="ARBA00022842"/>
    </source>
</evidence>
<sequence>MAETVSITEGILFGMGNPLLDISANVEDEFIAKYKLESNNAILAKDEHLPIYEELVDNYKVEYLAGGATQNTIRTVQWLSQKAGTTSYIGCVGNDENANKLRGVLEKEGTVVHYMTTNKNPTGTCAVLVNGKNRSLVANIAAANNYSIEHLQQPENWALVEKASFFYVAGFFFTVNPESIMAVAKHATEKNKVFSMNISAPFLAQFYLEPLKQAMEYADFIFANEHEYKAFAEHNGWGEGLSLAEIGLKIAALPKAGESKRHRYVIMTQSIDPVLIAHKGEVKEYPVPYLKQSLIVDSNSAGDAFVGGFLFQLIQGQDVSECVRCGCYGAQTVLQMPGCTFPGKPSF</sequence>
<comment type="pathway">
    <text evidence="1 13">Purine metabolism; AMP biosynthesis via salvage pathway; AMP from adenosine: step 1/1.</text>
</comment>
<evidence type="ECO:0000259" key="14">
    <source>
        <dbReference type="Pfam" id="PF00294"/>
    </source>
</evidence>
<evidence type="ECO:0000313" key="15">
    <source>
        <dbReference type="EMBL" id="KAI6653740.1"/>
    </source>
</evidence>
<comment type="similarity">
    <text evidence="2 13">Belongs to the carbohydrate kinase PfkB family.</text>
</comment>
<name>A0AAV7JZF0_9METZ</name>
<evidence type="ECO:0000256" key="8">
    <source>
        <dbReference type="ARBA" id="ARBA00022840"/>
    </source>
</evidence>
<keyword evidence="5 13" id="KW-0660">Purine salvage</keyword>
<dbReference type="InterPro" id="IPR001805">
    <property type="entry name" value="Adenokinase"/>
</dbReference>
<dbReference type="PROSITE" id="PS00584">
    <property type="entry name" value="PFKB_KINASES_2"/>
    <property type="match status" value="1"/>
</dbReference>
<dbReference type="PRINTS" id="PR00989">
    <property type="entry name" value="ADENOKINASE"/>
</dbReference>
<dbReference type="Gene3D" id="3.30.1110.10">
    <property type="match status" value="1"/>
</dbReference>
<evidence type="ECO:0000256" key="4">
    <source>
        <dbReference type="ARBA" id="ARBA00022679"/>
    </source>
</evidence>
<reference evidence="15 16" key="1">
    <citation type="journal article" date="2023" name="BMC Biol.">
        <title>The compact genome of the sponge Oopsacas minuta (Hexactinellida) is lacking key metazoan core genes.</title>
        <authorList>
            <person name="Santini S."/>
            <person name="Schenkelaars Q."/>
            <person name="Jourda C."/>
            <person name="Duchesne M."/>
            <person name="Belahbib H."/>
            <person name="Rocher C."/>
            <person name="Selva M."/>
            <person name="Riesgo A."/>
            <person name="Vervoort M."/>
            <person name="Leys S.P."/>
            <person name="Kodjabachian L."/>
            <person name="Le Bivic A."/>
            <person name="Borchiellini C."/>
            <person name="Claverie J.M."/>
            <person name="Renard E."/>
        </authorList>
    </citation>
    <scope>NUCLEOTIDE SEQUENCE [LARGE SCALE GENOMIC DNA]</scope>
    <source>
        <strain evidence="15">SPO-2</strain>
    </source>
</reference>
<dbReference type="Pfam" id="PF00294">
    <property type="entry name" value="PfkB"/>
    <property type="match status" value="1"/>
</dbReference>
<dbReference type="GO" id="GO:0005634">
    <property type="term" value="C:nucleus"/>
    <property type="evidence" value="ECO:0007669"/>
    <property type="project" value="UniProtKB-SubCell"/>
</dbReference>
<comment type="subunit">
    <text evidence="13">Monomer.</text>
</comment>
<keyword evidence="8 13" id="KW-0067">ATP-binding</keyword>
<dbReference type="InterPro" id="IPR002173">
    <property type="entry name" value="Carboh/pur_kinase_PfkB_CS"/>
</dbReference>
<dbReference type="PANTHER" id="PTHR45769:SF3">
    <property type="entry name" value="ADENOSINE KINASE"/>
    <property type="match status" value="1"/>
</dbReference>
<dbReference type="EC" id="2.7.1.20" evidence="3 13"/>
<dbReference type="CDD" id="cd01168">
    <property type="entry name" value="adenosine_kinase"/>
    <property type="match status" value="1"/>
</dbReference>
<evidence type="ECO:0000256" key="13">
    <source>
        <dbReference type="RuleBase" id="RU368116"/>
    </source>
</evidence>
<dbReference type="GO" id="GO:0006166">
    <property type="term" value="P:purine ribonucleoside salvage"/>
    <property type="evidence" value="ECO:0007669"/>
    <property type="project" value="UniProtKB-KW"/>
</dbReference>
<dbReference type="PANTHER" id="PTHR45769">
    <property type="entry name" value="ADENOSINE KINASE"/>
    <property type="match status" value="1"/>
</dbReference>
<evidence type="ECO:0000256" key="5">
    <source>
        <dbReference type="ARBA" id="ARBA00022726"/>
    </source>
</evidence>
<accession>A0AAV7JZF0</accession>
<proteinExistence type="inferred from homology"/>
<keyword evidence="9 13" id="KW-0460">Magnesium</keyword>
<evidence type="ECO:0000256" key="6">
    <source>
        <dbReference type="ARBA" id="ARBA00022741"/>
    </source>
</evidence>
<evidence type="ECO:0000256" key="2">
    <source>
        <dbReference type="ARBA" id="ARBA00010688"/>
    </source>
</evidence>
<keyword evidence="13" id="KW-0539">Nucleus</keyword>
<gene>
    <name evidence="15" type="ORF">LOD99_3244</name>
</gene>
<dbReference type="GO" id="GO:0005524">
    <property type="term" value="F:ATP binding"/>
    <property type="evidence" value="ECO:0007669"/>
    <property type="project" value="UniProtKB-UniRule"/>
</dbReference>
<dbReference type="Proteomes" id="UP001165289">
    <property type="component" value="Unassembled WGS sequence"/>
</dbReference>
<comment type="catalytic activity">
    <reaction evidence="10 13">
        <text>adenosine + ATP = AMP + ADP + H(+)</text>
        <dbReference type="Rhea" id="RHEA:20824"/>
        <dbReference type="ChEBI" id="CHEBI:15378"/>
        <dbReference type="ChEBI" id="CHEBI:16335"/>
        <dbReference type="ChEBI" id="CHEBI:30616"/>
        <dbReference type="ChEBI" id="CHEBI:456215"/>
        <dbReference type="ChEBI" id="CHEBI:456216"/>
        <dbReference type="EC" id="2.7.1.20"/>
    </reaction>
</comment>
<dbReference type="FunFam" id="3.30.1110.10:FF:000001">
    <property type="entry name" value="Adenosine kinase a"/>
    <property type="match status" value="1"/>
</dbReference>
<evidence type="ECO:0000256" key="3">
    <source>
        <dbReference type="ARBA" id="ARBA00012119"/>
    </source>
</evidence>
<dbReference type="GO" id="GO:0006144">
    <property type="term" value="P:purine nucleobase metabolic process"/>
    <property type="evidence" value="ECO:0007669"/>
    <property type="project" value="TreeGrafter"/>
</dbReference>
<keyword evidence="7 13" id="KW-0418">Kinase</keyword>
<organism evidence="15 16">
    <name type="scientific">Oopsacas minuta</name>
    <dbReference type="NCBI Taxonomy" id="111878"/>
    <lineage>
        <taxon>Eukaryota</taxon>
        <taxon>Metazoa</taxon>
        <taxon>Porifera</taxon>
        <taxon>Hexactinellida</taxon>
        <taxon>Hexasterophora</taxon>
        <taxon>Lyssacinosida</taxon>
        <taxon>Leucopsacidae</taxon>
        <taxon>Oopsacas</taxon>
    </lineage>
</organism>
<keyword evidence="4 13" id="KW-0808">Transferase</keyword>
<dbReference type="SUPFAM" id="SSF53613">
    <property type="entry name" value="Ribokinase-like"/>
    <property type="match status" value="1"/>
</dbReference>
<dbReference type="Gene3D" id="3.40.1190.20">
    <property type="match status" value="1"/>
</dbReference>
<dbReference type="AlphaFoldDB" id="A0AAV7JZF0"/>
<comment type="cofactor">
    <cofactor evidence="13">
        <name>Mg(2+)</name>
        <dbReference type="ChEBI" id="CHEBI:18420"/>
    </cofactor>
    <text evidence="13">Binds 3 Mg(2+) ions per subunit.</text>
</comment>
<comment type="function">
    <text evidence="13">ATP dependent phosphorylation of adenosine and other related nucleoside analogs to monophosphate derivatives.</text>
</comment>
<dbReference type="GO" id="GO:0004001">
    <property type="term" value="F:adenosine kinase activity"/>
    <property type="evidence" value="ECO:0007669"/>
    <property type="project" value="UniProtKB-UniRule"/>
</dbReference>
<keyword evidence="16" id="KW-1185">Reference proteome</keyword>
<comment type="subcellular location">
    <subcellularLocation>
        <location evidence="13">Nucleus</location>
    </subcellularLocation>
</comment>
<evidence type="ECO:0000256" key="10">
    <source>
        <dbReference type="ARBA" id="ARBA00051362"/>
    </source>
</evidence>
<comment type="caution">
    <text evidence="15">The sequence shown here is derived from an EMBL/GenBank/DDBJ whole genome shotgun (WGS) entry which is preliminary data.</text>
</comment>
<feature type="active site" description="Proton acceptor" evidence="12">
    <location>
        <position position="303"/>
    </location>
</feature>
<dbReference type="EMBL" id="JAKMXF010000255">
    <property type="protein sequence ID" value="KAI6653740.1"/>
    <property type="molecule type" value="Genomic_DNA"/>
</dbReference>